<reference evidence="2 3" key="1">
    <citation type="submission" date="2013-09" db="EMBL/GenBank/DDBJ databases">
        <title>Corchorus capsularis genome sequencing.</title>
        <authorList>
            <person name="Alam M."/>
            <person name="Haque M.S."/>
            <person name="Islam M.S."/>
            <person name="Emdad E.M."/>
            <person name="Islam M.M."/>
            <person name="Ahmed B."/>
            <person name="Halim A."/>
            <person name="Hossen Q.M.M."/>
            <person name="Hossain M.Z."/>
            <person name="Ahmed R."/>
            <person name="Khan M.M."/>
            <person name="Islam R."/>
            <person name="Rashid M.M."/>
            <person name="Khan S.A."/>
            <person name="Rahman M.S."/>
            <person name="Alam M."/>
        </authorList>
    </citation>
    <scope>NUCLEOTIDE SEQUENCE [LARGE SCALE GENOMIC DNA]</scope>
    <source>
        <strain evidence="3">cv. CVL-1</strain>
        <tissue evidence="2">Whole seedling</tissue>
    </source>
</reference>
<evidence type="ECO:0000313" key="3">
    <source>
        <dbReference type="Proteomes" id="UP000188268"/>
    </source>
</evidence>
<evidence type="ECO:0000313" key="2">
    <source>
        <dbReference type="EMBL" id="OMO68139.1"/>
    </source>
</evidence>
<dbReference type="EMBL" id="AWWV01012245">
    <property type="protein sequence ID" value="OMO68139.1"/>
    <property type="molecule type" value="Genomic_DNA"/>
</dbReference>
<keyword evidence="3" id="KW-1185">Reference proteome</keyword>
<dbReference type="AlphaFoldDB" id="A0A1R3HCR9"/>
<gene>
    <name evidence="2" type="ORF">CCACVL1_20065</name>
</gene>
<sequence>MSRAPFDADFTGQSSTWMKRLNSMPTNTASMASLSPKST</sequence>
<proteinExistence type="predicted"/>
<dbReference type="Proteomes" id="UP000188268">
    <property type="component" value="Unassembled WGS sequence"/>
</dbReference>
<protein>
    <submittedName>
        <fullName evidence="2">Uncharacterized protein</fullName>
    </submittedName>
</protein>
<feature type="region of interest" description="Disordered" evidence="1">
    <location>
        <begin position="1"/>
        <end position="39"/>
    </location>
</feature>
<organism evidence="2 3">
    <name type="scientific">Corchorus capsularis</name>
    <name type="common">Jute</name>
    <dbReference type="NCBI Taxonomy" id="210143"/>
    <lineage>
        <taxon>Eukaryota</taxon>
        <taxon>Viridiplantae</taxon>
        <taxon>Streptophyta</taxon>
        <taxon>Embryophyta</taxon>
        <taxon>Tracheophyta</taxon>
        <taxon>Spermatophyta</taxon>
        <taxon>Magnoliopsida</taxon>
        <taxon>eudicotyledons</taxon>
        <taxon>Gunneridae</taxon>
        <taxon>Pentapetalae</taxon>
        <taxon>rosids</taxon>
        <taxon>malvids</taxon>
        <taxon>Malvales</taxon>
        <taxon>Malvaceae</taxon>
        <taxon>Grewioideae</taxon>
        <taxon>Apeibeae</taxon>
        <taxon>Corchorus</taxon>
    </lineage>
</organism>
<comment type="caution">
    <text evidence="2">The sequence shown here is derived from an EMBL/GenBank/DDBJ whole genome shotgun (WGS) entry which is preliminary data.</text>
</comment>
<name>A0A1R3HCR9_COCAP</name>
<accession>A0A1R3HCR9</accession>
<feature type="compositionally biased region" description="Polar residues" evidence="1">
    <location>
        <begin position="11"/>
        <end position="39"/>
    </location>
</feature>
<dbReference type="Gramene" id="OMO68139">
    <property type="protein sequence ID" value="OMO68139"/>
    <property type="gene ID" value="CCACVL1_20065"/>
</dbReference>
<evidence type="ECO:0000256" key="1">
    <source>
        <dbReference type="SAM" id="MobiDB-lite"/>
    </source>
</evidence>